<comment type="caution">
    <text evidence="2">The sequence shown here is derived from an EMBL/GenBank/DDBJ whole genome shotgun (WGS) entry which is preliminary data.</text>
</comment>
<dbReference type="AlphaFoldDB" id="A0AA38UJT5"/>
<sequence length="461" mass="49523">MLVDMHRFNHVGVASEESVRKSDMHRMFITEGYKLGAGLNSFPGAEVKDDHFPRHVKMTVTAPDKTRLKAASRDILKSLDQLPSSGSSFSKAPEHVFSKTQSSRTTVFSTPGISKMQYESNRARTNNRTGNDGIWNVTLVNKNGNVDGNDGCLEPSVRFGFDQPNTDTRLDTWLEDARTRARSPALGHTPLTQLRTSPTSLISPALGRTKLSPPSKAGQADAINRNGDVTGNNELLESRVGFGFDQPNTDTRLDTWLEDARTRARSPALGHTQLTHLRTSPTSLISPGFGRTKLSPSKTGQADAALPMSSPASAAAAAARVDLMKELPMQGSTGMTPVEEEEGEKEGLRASCGDGLQPPSLSHVPSSDDTYSSDQSGALRTAKERFPSMFLEGNGGIGSGCAPAVQLQVTALQPSGCSNDPIIMNVQVHNTNNTVYNVNNARGDVNHITNNDGSMLSSFCN</sequence>
<reference evidence="2" key="1">
    <citation type="submission" date="2022-08" db="EMBL/GenBank/DDBJ databases">
        <authorList>
            <consortium name="DOE Joint Genome Institute"/>
            <person name="Min B."/>
            <person name="Riley R."/>
            <person name="Sierra-Patev S."/>
            <person name="Naranjo-Ortiz M."/>
            <person name="Looney B."/>
            <person name="Konkel Z."/>
            <person name="Slot J.C."/>
            <person name="Sakamoto Y."/>
            <person name="Steenwyk J.L."/>
            <person name="Rokas A."/>
            <person name="Carro J."/>
            <person name="Camarero S."/>
            <person name="Ferreira P."/>
            <person name="Molpeceres G."/>
            <person name="Ruiz-Duenas F.J."/>
            <person name="Serrano A."/>
            <person name="Henrissat B."/>
            <person name="Drula E."/>
            <person name="Hughes K.W."/>
            <person name="Mata J.L."/>
            <person name="Ishikawa N.K."/>
            <person name="Vargas-Isla R."/>
            <person name="Ushijima S."/>
            <person name="Smith C.A."/>
            <person name="Ahrendt S."/>
            <person name="Andreopoulos W."/>
            <person name="He G."/>
            <person name="Labutti K."/>
            <person name="Lipzen A."/>
            <person name="Ng V."/>
            <person name="Sandor L."/>
            <person name="Barry K."/>
            <person name="Martinez A.T."/>
            <person name="Xiao Y."/>
            <person name="Gibbons J.G."/>
            <person name="Terashima K."/>
            <person name="Hibbett D.S."/>
            <person name="Grigoriev I.V."/>
        </authorList>
    </citation>
    <scope>NUCLEOTIDE SEQUENCE</scope>
    <source>
        <strain evidence="2">TFB9207</strain>
    </source>
</reference>
<feature type="region of interest" description="Disordered" evidence="1">
    <location>
        <begin position="203"/>
        <end position="230"/>
    </location>
</feature>
<dbReference type="Proteomes" id="UP001163846">
    <property type="component" value="Unassembled WGS sequence"/>
</dbReference>
<evidence type="ECO:0000256" key="1">
    <source>
        <dbReference type="SAM" id="MobiDB-lite"/>
    </source>
</evidence>
<proteinExistence type="predicted"/>
<evidence type="ECO:0000313" key="2">
    <source>
        <dbReference type="EMBL" id="KAJ3844407.1"/>
    </source>
</evidence>
<organism evidence="2 3">
    <name type="scientific">Lentinula raphanica</name>
    <dbReference type="NCBI Taxonomy" id="153919"/>
    <lineage>
        <taxon>Eukaryota</taxon>
        <taxon>Fungi</taxon>
        <taxon>Dikarya</taxon>
        <taxon>Basidiomycota</taxon>
        <taxon>Agaricomycotina</taxon>
        <taxon>Agaricomycetes</taxon>
        <taxon>Agaricomycetidae</taxon>
        <taxon>Agaricales</taxon>
        <taxon>Marasmiineae</taxon>
        <taxon>Omphalotaceae</taxon>
        <taxon>Lentinula</taxon>
    </lineage>
</organism>
<feature type="region of interest" description="Disordered" evidence="1">
    <location>
        <begin position="280"/>
        <end position="308"/>
    </location>
</feature>
<feature type="region of interest" description="Disordered" evidence="1">
    <location>
        <begin position="83"/>
        <end position="103"/>
    </location>
</feature>
<feature type="region of interest" description="Disordered" evidence="1">
    <location>
        <begin position="329"/>
        <end position="377"/>
    </location>
</feature>
<keyword evidence="3" id="KW-1185">Reference proteome</keyword>
<gene>
    <name evidence="2" type="ORF">F5878DRAFT_637406</name>
</gene>
<feature type="compositionally biased region" description="Polar residues" evidence="1">
    <location>
        <begin position="359"/>
        <end position="377"/>
    </location>
</feature>
<dbReference type="EMBL" id="MU805954">
    <property type="protein sequence ID" value="KAJ3844407.1"/>
    <property type="molecule type" value="Genomic_DNA"/>
</dbReference>
<evidence type="ECO:0000313" key="3">
    <source>
        <dbReference type="Proteomes" id="UP001163846"/>
    </source>
</evidence>
<accession>A0AA38UJT5</accession>
<protein>
    <submittedName>
        <fullName evidence="2">Uncharacterized protein</fullName>
    </submittedName>
</protein>
<name>A0AA38UJT5_9AGAR</name>